<evidence type="ECO:0000313" key="2">
    <source>
        <dbReference type="Proteomes" id="UP000287651"/>
    </source>
</evidence>
<reference evidence="1 2" key="1">
    <citation type="journal article" date="2014" name="Agronomy (Basel)">
        <title>A Draft Genome Sequence for Ensete ventricosum, the Drought-Tolerant Tree Against Hunger.</title>
        <authorList>
            <person name="Harrison J."/>
            <person name="Moore K.A."/>
            <person name="Paszkiewicz K."/>
            <person name="Jones T."/>
            <person name="Grant M."/>
            <person name="Ambacheew D."/>
            <person name="Muzemil S."/>
            <person name="Studholme D.J."/>
        </authorList>
    </citation>
    <scope>NUCLEOTIDE SEQUENCE [LARGE SCALE GENOMIC DNA]</scope>
</reference>
<evidence type="ECO:0000313" key="1">
    <source>
        <dbReference type="EMBL" id="RRT66645.1"/>
    </source>
</evidence>
<accession>A0A426ZRY0</accession>
<comment type="caution">
    <text evidence="1">The sequence shown here is derived from an EMBL/GenBank/DDBJ whole genome shotgun (WGS) entry which is preliminary data.</text>
</comment>
<dbReference type="EMBL" id="AMZH03005350">
    <property type="protein sequence ID" value="RRT66645.1"/>
    <property type="molecule type" value="Genomic_DNA"/>
</dbReference>
<sequence>MPRVYRELVEDDAVGTRRKLAEGDRGLVGSSPKVIGGLPGARRSSPKVSEACRELAEGDWELVENALKNLQKALNFGSNLKPI</sequence>
<organism evidence="1 2">
    <name type="scientific">Ensete ventricosum</name>
    <name type="common">Abyssinian banana</name>
    <name type="synonym">Musa ensete</name>
    <dbReference type="NCBI Taxonomy" id="4639"/>
    <lineage>
        <taxon>Eukaryota</taxon>
        <taxon>Viridiplantae</taxon>
        <taxon>Streptophyta</taxon>
        <taxon>Embryophyta</taxon>
        <taxon>Tracheophyta</taxon>
        <taxon>Spermatophyta</taxon>
        <taxon>Magnoliopsida</taxon>
        <taxon>Liliopsida</taxon>
        <taxon>Zingiberales</taxon>
        <taxon>Musaceae</taxon>
        <taxon>Ensete</taxon>
    </lineage>
</organism>
<protein>
    <submittedName>
        <fullName evidence="1">Uncharacterized protein</fullName>
    </submittedName>
</protein>
<dbReference type="AlphaFoldDB" id="A0A426ZRY0"/>
<name>A0A426ZRY0_ENSVE</name>
<gene>
    <name evidence="1" type="ORF">B296_00010958</name>
</gene>
<dbReference type="Proteomes" id="UP000287651">
    <property type="component" value="Unassembled WGS sequence"/>
</dbReference>
<proteinExistence type="predicted"/>